<evidence type="ECO:0000256" key="1">
    <source>
        <dbReference type="ARBA" id="ARBA00004604"/>
    </source>
</evidence>
<reference evidence="7" key="2">
    <citation type="submission" date="2015-02" db="UniProtKB">
        <authorList>
            <consortium name="EnsemblMetazoa"/>
        </authorList>
    </citation>
    <scope>IDENTIFICATION</scope>
</reference>
<dbReference type="HOGENOM" id="CLU_029727_0_1_1"/>
<dbReference type="PANTHER" id="PTHR12821:SF0">
    <property type="entry name" value="BYSTIN"/>
    <property type="match status" value="1"/>
</dbReference>
<dbReference type="eggNOG" id="KOG3871">
    <property type="taxonomic scope" value="Eukaryota"/>
</dbReference>
<dbReference type="Pfam" id="PF05291">
    <property type="entry name" value="Bystin"/>
    <property type="match status" value="1"/>
</dbReference>
<dbReference type="PANTHER" id="PTHR12821">
    <property type="entry name" value="BYSTIN"/>
    <property type="match status" value="1"/>
</dbReference>
<comment type="subcellular location">
    <subcellularLocation>
        <location evidence="1">Nucleus</location>
        <location evidence="1">Nucleolus</location>
    </subcellularLocation>
</comment>
<evidence type="ECO:0000256" key="3">
    <source>
        <dbReference type="ARBA" id="ARBA00022517"/>
    </source>
</evidence>
<organism evidence="7 8">
    <name type="scientific">Strigamia maritima</name>
    <name type="common">European centipede</name>
    <name type="synonym">Geophilus maritimus</name>
    <dbReference type="NCBI Taxonomy" id="126957"/>
    <lineage>
        <taxon>Eukaryota</taxon>
        <taxon>Metazoa</taxon>
        <taxon>Ecdysozoa</taxon>
        <taxon>Arthropoda</taxon>
        <taxon>Myriapoda</taxon>
        <taxon>Chilopoda</taxon>
        <taxon>Pleurostigmophora</taxon>
        <taxon>Geophilomorpha</taxon>
        <taxon>Linotaeniidae</taxon>
        <taxon>Strigamia</taxon>
    </lineage>
</organism>
<dbReference type="GO" id="GO:0006364">
    <property type="term" value="P:rRNA processing"/>
    <property type="evidence" value="ECO:0007669"/>
    <property type="project" value="TreeGrafter"/>
</dbReference>
<evidence type="ECO:0000256" key="2">
    <source>
        <dbReference type="ARBA" id="ARBA00007114"/>
    </source>
</evidence>
<feature type="compositionally biased region" description="Basic and acidic residues" evidence="6">
    <location>
        <begin position="37"/>
        <end position="46"/>
    </location>
</feature>
<comment type="similarity">
    <text evidence="2">Belongs to the bystin family.</text>
</comment>
<evidence type="ECO:0000256" key="5">
    <source>
        <dbReference type="ARBA" id="ARBA00074032"/>
    </source>
</evidence>
<dbReference type="STRING" id="126957.T1JID7"/>
<dbReference type="EMBL" id="JH431307">
    <property type="status" value="NOT_ANNOTATED_CDS"/>
    <property type="molecule type" value="Genomic_DNA"/>
</dbReference>
<accession>T1JID7</accession>
<dbReference type="OMA" id="TKLPVIW"/>
<dbReference type="InterPro" id="IPR007955">
    <property type="entry name" value="Bystin"/>
</dbReference>
<evidence type="ECO:0000313" key="8">
    <source>
        <dbReference type="Proteomes" id="UP000014500"/>
    </source>
</evidence>
<keyword evidence="4" id="KW-0539">Nucleus</keyword>
<name>T1JID7_STRMM</name>
<dbReference type="EnsemblMetazoa" id="SMAR013618-RA">
    <property type="protein sequence ID" value="SMAR013618-PA"/>
    <property type="gene ID" value="SMAR013618"/>
</dbReference>
<feature type="compositionally biased region" description="Acidic residues" evidence="6">
    <location>
        <begin position="89"/>
        <end position="106"/>
    </location>
</feature>
<dbReference type="GO" id="GO:0030515">
    <property type="term" value="F:snoRNA binding"/>
    <property type="evidence" value="ECO:0007669"/>
    <property type="project" value="TreeGrafter"/>
</dbReference>
<sequence>MGKIKAKSNSRSKVALDTQMEDDRLTKPSNRVKTRQQRQEESEYVDHKLSNKIITQAREQQMELEEEFGVKSSNKRKKVCGKPTLGDDAASDPESDLDETEYDDNLVDVDEDDARALEMFMAPDPSVRRTLADIIKEKVTEKRTELASETSDMSYMNMVQLKPEVIVMYRGVRDVLSKYRSGRLPKAFKIIPRLGNWEQVLGLTEPNHWTAAAMYQATRIFASNLKERMAQRFYNLVLLPRIRDDIEQFQKLNVHLYLALRKSLFKPGAFFKGILLPICEAGDCTLREATIVGSVMLKNSIPILHSSAAMLKIAEMKYSGANSIFLRILLDKKYALPYRVIDGIVYHFLQFEHDKREMTVLWFQALLVLCQRYKEDMSSDQKDMLLDLIKVHSHPTITTEIRRELRNSKCRDAEAIEPMEK</sequence>
<dbReference type="AlphaFoldDB" id="T1JID7"/>
<keyword evidence="8" id="KW-1185">Reference proteome</keyword>
<reference evidence="8" key="1">
    <citation type="submission" date="2011-05" db="EMBL/GenBank/DDBJ databases">
        <authorList>
            <person name="Richards S.R."/>
            <person name="Qu J."/>
            <person name="Jiang H."/>
            <person name="Jhangiani S.N."/>
            <person name="Agravi P."/>
            <person name="Goodspeed R."/>
            <person name="Gross S."/>
            <person name="Mandapat C."/>
            <person name="Jackson L."/>
            <person name="Mathew T."/>
            <person name="Pu L."/>
            <person name="Thornton R."/>
            <person name="Saada N."/>
            <person name="Wilczek-Boney K.B."/>
            <person name="Lee S."/>
            <person name="Kovar C."/>
            <person name="Wu Y."/>
            <person name="Scherer S.E."/>
            <person name="Worley K.C."/>
            <person name="Muzny D.M."/>
            <person name="Gibbs R."/>
        </authorList>
    </citation>
    <scope>NUCLEOTIDE SEQUENCE</scope>
    <source>
        <strain evidence="8">Brora</strain>
    </source>
</reference>
<dbReference type="FunFam" id="1.25.40.480:FF:000001">
    <property type="entry name" value="Bystin (51.6 kD)-like"/>
    <property type="match status" value="1"/>
</dbReference>
<dbReference type="GO" id="GO:0005730">
    <property type="term" value="C:nucleolus"/>
    <property type="evidence" value="ECO:0007669"/>
    <property type="project" value="UniProtKB-SubCell"/>
</dbReference>
<evidence type="ECO:0000256" key="6">
    <source>
        <dbReference type="SAM" id="MobiDB-lite"/>
    </source>
</evidence>
<proteinExistence type="inferred from homology"/>
<evidence type="ECO:0000313" key="7">
    <source>
        <dbReference type="EnsemblMetazoa" id="SMAR013618-PA"/>
    </source>
</evidence>
<evidence type="ECO:0000256" key="4">
    <source>
        <dbReference type="ARBA" id="ARBA00023242"/>
    </source>
</evidence>
<feature type="region of interest" description="Disordered" evidence="6">
    <location>
        <begin position="63"/>
        <end position="106"/>
    </location>
</feature>
<feature type="region of interest" description="Disordered" evidence="6">
    <location>
        <begin position="1"/>
        <end position="46"/>
    </location>
</feature>
<dbReference type="GO" id="GO:0005737">
    <property type="term" value="C:cytoplasm"/>
    <property type="evidence" value="ECO:0007669"/>
    <property type="project" value="TreeGrafter"/>
</dbReference>
<dbReference type="PhylomeDB" id="T1JID7"/>
<keyword evidence="3" id="KW-0690">Ribosome biogenesis</keyword>
<dbReference type="GO" id="GO:0030688">
    <property type="term" value="C:preribosome, small subunit precursor"/>
    <property type="evidence" value="ECO:0007669"/>
    <property type="project" value="TreeGrafter"/>
</dbReference>
<feature type="compositionally biased region" description="Basic residues" evidence="6">
    <location>
        <begin position="1"/>
        <end position="10"/>
    </location>
</feature>
<protein>
    <recommendedName>
        <fullName evidence="5">Bystin</fullName>
    </recommendedName>
</protein>
<dbReference type="Proteomes" id="UP000014500">
    <property type="component" value="Unassembled WGS sequence"/>
</dbReference>